<keyword evidence="3" id="KW-1185">Reference proteome</keyword>
<evidence type="ECO:0000256" key="1">
    <source>
        <dbReference type="SAM" id="MobiDB-lite"/>
    </source>
</evidence>
<feature type="compositionally biased region" description="Basic and acidic residues" evidence="1">
    <location>
        <begin position="197"/>
        <end position="209"/>
    </location>
</feature>
<feature type="region of interest" description="Disordered" evidence="1">
    <location>
        <begin position="169"/>
        <end position="210"/>
    </location>
</feature>
<proteinExistence type="predicted"/>
<evidence type="ECO:0000313" key="3">
    <source>
        <dbReference type="Proteomes" id="UP001360953"/>
    </source>
</evidence>
<protein>
    <recommendedName>
        <fullName evidence="4">Transmembrane protein</fullName>
    </recommendedName>
</protein>
<feature type="compositionally biased region" description="Polar residues" evidence="1">
    <location>
        <begin position="169"/>
        <end position="182"/>
    </location>
</feature>
<name>A0ABR1LCA6_9PEZI</name>
<evidence type="ECO:0000313" key="2">
    <source>
        <dbReference type="EMBL" id="KAK7532866.1"/>
    </source>
</evidence>
<reference evidence="2 3" key="1">
    <citation type="submission" date="2024-04" db="EMBL/GenBank/DDBJ databases">
        <title>Phyllosticta paracitricarpa is synonymous to the EU quarantine fungus P. citricarpa based on phylogenomic analyses.</title>
        <authorList>
            <consortium name="Lawrence Berkeley National Laboratory"/>
            <person name="Van ingen-buijs V.A."/>
            <person name="Van westerhoven A.C."/>
            <person name="Haridas S."/>
            <person name="Skiadas P."/>
            <person name="Martin F."/>
            <person name="Groenewald J.Z."/>
            <person name="Crous P.W."/>
            <person name="Seidl M.F."/>
        </authorList>
    </citation>
    <scope>NUCLEOTIDE SEQUENCE [LARGE SCALE GENOMIC DNA]</scope>
    <source>
        <strain evidence="2 3">CPC 17464</strain>
    </source>
</reference>
<sequence>MGHGESATASLPTCLGEKDEARRAHALPALPPSVHHRSVCLFLVSLLASALVSAPPLPQTAPLLLSCYDEWLPTTGLRRLPVWLCLFLMPCVGLVRSWADSWTGHDWRGGGLENNCDVSLTTRSICITRAAASRAVESLPWRVESSRITERSNKQAIVLFRRVSKGRSATTARRLRTGQTALPESASPRRHSAPKTTLERRGGLSKERGIQTGWPKGVQCWALCFGVAKRRIFPASVSSLGDLERGQTCLCCKRKKWRKRTSRAKTRGGQERCSVLVPGRRRAATPCAVWGPRVWA</sequence>
<gene>
    <name evidence="2" type="ORF">J3D65DRAFT_58415</name>
</gene>
<dbReference type="Proteomes" id="UP001360953">
    <property type="component" value="Unassembled WGS sequence"/>
</dbReference>
<accession>A0ABR1LCA6</accession>
<evidence type="ECO:0008006" key="4">
    <source>
        <dbReference type="Google" id="ProtNLM"/>
    </source>
</evidence>
<dbReference type="GeneID" id="92030641"/>
<comment type="caution">
    <text evidence="2">The sequence shown here is derived from an EMBL/GenBank/DDBJ whole genome shotgun (WGS) entry which is preliminary data.</text>
</comment>
<dbReference type="EMBL" id="JBBPEH010000010">
    <property type="protein sequence ID" value="KAK7532866.1"/>
    <property type="molecule type" value="Genomic_DNA"/>
</dbReference>
<organism evidence="2 3">
    <name type="scientific">Phyllosticta citribraziliensis</name>
    <dbReference type="NCBI Taxonomy" id="989973"/>
    <lineage>
        <taxon>Eukaryota</taxon>
        <taxon>Fungi</taxon>
        <taxon>Dikarya</taxon>
        <taxon>Ascomycota</taxon>
        <taxon>Pezizomycotina</taxon>
        <taxon>Dothideomycetes</taxon>
        <taxon>Dothideomycetes incertae sedis</taxon>
        <taxon>Botryosphaeriales</taxon>
        <taxon>Phyllostictaceae</taxon>
        <taxon>Phyllosticta</taxon>
    </lineage>
</organism>
<dbReference type="RefSeq" id="XP_066652259.1">
    <property type="nucleotide sequence ID" value="XM_066797735.1"/>
</dbReference>